<evidence type="ECO:0000256" key="6">
    <source>
        <dbReference type="ARBA" id="ARBA00022989"/>
    </source>
</evidence>
<evidence type="ECO:0000256" key="9">
    <source>
        <dbReference type="HAMAP-Rule" id="MF_01464"/>
    </source>
</evidence>
<feature type="transmembrane region" description="Helical" evidence="9">
    <location>
        <begin position="240"/>
        <end position="262"/>
    </location>
</feature>
<name>A0A3D8J410_9HELI</name>
<keyword evidence="12" id="KW-1185">Reference proteome</keyword>
<dbReference type="EMBL" id="NXLV01000003">
    <property type="protein sequence ID" value="RDU71511.1"/>
    <property type="molecule type" value="Genomic_DNA"/>
</dbReference>
<reference evidence="11 12" key="1">
    <citation type="submission" date="2018-04" db="EMBL/GenBank/DDBJ databases">
        <title>Novel Campyloabacter and Helicobacter Species and Strains.</title>
        <authorList>
            <person name="Mannion A.J."/>
            <person name="Shen Z."/>
            <person name="Fox J.G."/>
        </authorList>
    </citation>
    <scope>NUCLEOTIDE SEQUENCE [LARGE SCALE GENOMIC DNA]</scope>
    <source>
        <strain evidence="11 12">MIT 04-9366</strain>
    </source>
</reference>
<evidence type="ECO:0000313" key="12">
    <source>
        <dbReference type="Proteomes" id="UP000257045"/>
    </source>
</evidence>
<keyword evidence="6 9" id="KW-1133">Transmembrane helix</keyword>
<keyword evidence="7 9" id="KW-0811">Translocation</keyword>
<comment type="similarity">
    <text evidence="9">Belongs to the SecD/SecF family. SecF subfamily.</text>
</comment>
<dbReference type="Pfam" id="PF07549">
    <property type="entry name" value="Sec_GG"/>
    <property type="match status" value="1"/>
</dbReference>
<feature type="transmembrane region" description="Helical" evidence="9">
    <location>
        <begin position="268"/>
        <end position="292"/>
    </location>
</feature>
<dbReference type="AlphaFoldDB" id="A0A3D8J410"/>
<dbReference type="NCBIfam" id="TIGR00966">
    <property type="entry name" value="transloc_SecF"/>
    <property type="match status" value="1"/>
</dbReference>
<dbReference type="Gene3D" id="1.20.1640.10">
    <property type="entry name" value="Multidrug efflux transporter AcrB transmembrane domain"/>
    <property type="match status" value="1"/>
</dbReference>
<dbReference type="PANTHER" id="PTHR30081">
    <property type="entry name" value="PROTEIN-EXPORT MEMBRANE PROTEIN SEC"/>
    <property type="match status" value="1"/>
</dbReference>
<dbReference type="InterPro" id="IPR022646">
    <property type="entry name" value="SecD/SecF_CS"/>
</dbReference>
<dbReference type="GO" id="GO:0005886">
    <property type="term" value="C:plasma membrane"/>
    <property type="evidence" value="ECO:0007669"/>
    <property type="project" value="UniProtKB-SubCell"/>
</dbReference>
<dbReference type="PRINTS" id="PR01755">
    <property type="entry name" value="SECFTRNLCASE"/>
</dbReference>
<dbReference type="RefSeq" id="WP_115569222.1">
    <property type="nucleotide sequence ID" value="NZ_NXLV01000003.1"/>
</dbReference>
<dbReference type="GO" id="GO:0043952">
    <property type="term" value="P:protein transport by the Sec complex"/>
    <property type="evidence" value="ECO:0007669"/>
    <property type="project" value="UniProtKB-UniRule"/>
</dbReference>
<evidence type="ECO:0000256" key="4">
    <source>
        <dbReference type="ARBA" id="ARBA00022692"/>
    </source>
</evidence>
<comment type="function">
    <text evidence="9">Part of the Sec protein translocase complex. Interacts with the SecYEG preprotein conducting channel. SecDF uses the proton motive force (PMF) to complete protein translocation after the ATP-dependent function of SecA.</text>
</comment>
<organism evidence="11 12">
    <name type="scientific">Helicobacter brantae</name>
    <dbReference type="NCBI Taxonomy" id="375927"/>
    <lineage>
        <taxon>Bacteria</taxon>
        <taxon>Pseudomonadati</taxon>
        <taxon>Campylobacterota</taxon>
        <taxon>Epsilonproteobacteria</taxon>
        <taxon>Campylobacterales</taxon>
        <taxon>Helicobacteraceae</taxon>
        <taxon>Helicobacter</taxon>
    </lineage>
</organism>
<keyword evidence="3 9" id="KW-1003">Cell membrane</keyword>
<sequence>MELIKNNRIFDFVKYNRYSFFISLALIIVSLGLIFGKGFSYGVDFAGGTLVQIQYKQNAPIQEIRKLLESKEDFRGSQVSEFGSKEEILIKIPYSPNLTASKLNDEVKAVLEPSGEFEIRRVDLVGPKVGKELKEKGITALALALLAILAYVSYRYEWKFALSAVLALFHDVLISSACIILFHIDLNLEVIAALLTIIGYSINDTIIIFDRIREQILEGKAKNLSEVINDGLSSTLSRTLLTSLTVLFVVLTLYLFGGEIIVGFSLPMLVGVIAGTYSSMFLAPSLIILFGFNLEKYRAKLLEKQKREKEREKMREMYQNGQV</sequence>
<dbReference type="InterPro" id="IPR022645">
    <property type="entry name" value="SecD/SecF_bac"/>
</dbReference>
<dbReference type="OrthoDB" id="9774769at2"/>
<dbReference type="NCBIfam" id="TIGR00916">
    <property type="entry name" value="2A0604s01"/>
    <property type="match status" value="1"/>
</dbReference>
<dbReference type="HAMAP" id="MF_01464_B">
    <property type="entry name" value="SecF_B"/>
    <property type="match status" value="1"/>
</dbReference>
<evidence type="ECO:0000256" key="7">
    <source>
        <dbReference type="ARBA" id="ARBA00023010"/>
    </source>
</evidence>
<comment type="subcellular location">
    <subcellularLocation>
        <location evidence="1 9">Cell membrane</location>
        <topology evidence="1 9">Multi-pass membrane protein</topology>
    </subcellularLocation>
</comment>
<protein>
    <recommendedName>
        <fullName evidence="9">Protein-export membrane protein SecF</fullName>
    </recommendedName>
</protein>
<dbReference type="PANTHER" id="PTHR30081:SF8">
    <property type="entry name" value="PROTEIN TRANSLOCASE SUBUNIT SECF"/>
    <property type="match status" value="1"/>
</dbReference>
<keyword evidence="5 9" id="KW-0653">Protein transport</keyword>
<dbReference type="Proteomes" id="UP000257045">
    <property type="component" value="Unassembled WGS sequence"/>
</dbReference>
<dbReference type="InterPro" id="IPR005665">
    <property type="entry name" value="SecF_bac"/>
</dbReference>
<accession>A0A3D8J410</accession>
<dbReference type="Pfam" id="PF02355">
    <property type="entry name" value="SecD_SecF_C"/>
    <property type="match status" value="1"/>
</dbReference>
<evidence type="ECO:0000256" key="2">
    <source>
        <dbReference type="ARBA" id="ARBA00022448"/>
    </source>
</evidence>
<dbReference type="InterPro" id="IPR048634">
    <property type="entry name" value="SecD_SecF_C"/>
</dbReference>
<dbReference type="GO" id="GO:0015450">
    <property type="term" value="F:protein-transporting ATPase activity"/>
    <property type="evidence" value="ECO:0007669"/>
    <property type="project" value="InterPro"/>
</dbReference>
<feature type="transmembrane region" description="Helical" evidence="9">
    <location>
        <begin position="20"/>
        <end position="39"/>
    </location>
</feature>
<keyword evidence="4 9" id="KW-0812">Transmembrane</keyword>
<proteinExistence type="inferred from homology"/>
<dbReference type="InterPro" id="IPR055344">
    <property type="entry name" value="SecD_SecF_C_bact"/>
</dbReference>
<dbReference type="InterPro" id="IPR022813">
    <property type="entry name" value="SecD/SecF_arch_bac"/>
</dbReference>
<gene>
    <name evidence="9" type="primary">secF</name>
    <name evidence="11" type="ORF">CQA58_02915</name>
</gene>
<comment type="caution">
    <text evidence="11">The sequence shown here is derived from an EMBL/GenBank/DDBJ whole genome shotgun (WGS) entry which is preliminary data.</text>
</comment>
<dbReference type="GO" id="GO:0065002">
    <property type="term" value="P:intracellular protein transmembrane transport"/>
    <property type="evidence" value="ECO:0007669"/>
    <property type="project" value="UniProtKB-UniRule"/>
</dbReference>
<evidence type="ECO:0000256" key="5">
    <source>
        <dbReference type="ARBA" id="ARBA00022927"/>
    </source>
</evidence>
<evidence type="ECO:0000313" key="11">
    <source>
        <dbReference type="EMBL" id="RDU71511.1"/>
    </source>
</evidence>
<feature type="transmembrane region" description="Helical" evidence="9">
    <location>
        <begin position="137"/>
        <end position="154"/>
    </location>
</feature>
<evidence type="ECO:0000259" key="10">
    <source>
        <dbReference type="Pfam" id="PF02355"/>
    </source>
</evidence>
<dbReference type="SUPFAM" id="SSF82866">
    <property type="entry name" value="Multidrug efflux transporter AcrB transmembrane domain"/>
    <property type="match status" value="1"/>
</dbReference>
<feature type="transmembrane region" description="Helical" evidence="9">
    <location>
        <begin position="190"/>
        <end position="209"/>
    </location>
</feature>
<keyword evidence="2 9" id="KW-0813">Transport</keyword>
<evidence type="ECO:0000256" key="1">
    <source>
        <dbReference type="ARBA" id="ARBA00004651"/>
    </source>
</evidence>
<feature type="transmembrane region" description="Helical" evidence="9">
    <location>
        <begin position="161"/>
        <end position="184"/>
    </location>
</feature>
<evidence type="ECO:0000256" key="8">
    <source>
        <dbReference type="ARBA" id="ARBA00023136"/>
    </source>
</evidence>
<evidence type="ECO:0000256" key="3">
    <source>
        <dbReference type="ARBA" id="ARBA00022475"/>
    </source>
</evidence>
<comment type="subunit">
    <text evidence="9">Forms a complex with SecD. Part of the essential Sec protein translocation apparatus which comprises SecA, SecYEG and auxiliary proteins SecDF. Other proteins may also be involved.</text>
</comment>
<feature type="domain" description="Protein export membrane protein SecD/SecF C-terminal" evidence="10">
    <location>
        <begin position="110"/>
        <end position="290"/>
    </location>
</feature>
<keyword evidence="8 9" id="KW-0472">Membrane</keyword>
<dbReference type="GO" id="GO:0006605">
    <property type="term" value="P:protein targeting"/>
    <property type="evidence" value="ECO:0007669"/>
    <property type="project" value="UniProtKB-UniRule"/>
</dbReference>